<evidence type="ECO:0000256" key="3">
    <source>
        <dbReference type="ARBA" id="ARBA00023295"/>
    </source>
</evidence>
<dbReference type="SUPFAM" id="SSF51011">
    <property type="entry name" value="Glycosyl hydrolase domain"/>
    <property type="match status" value="1"/>
</dbReference>
<evidence type="ECO:0000313" key="7">
    <source>
        <dbReference type="Proteomes" id="UP000326837"/>
    </source>
</evidence>
<dbReference type="InterPro" id="IPR004193">
    <property type="entry name" value="Glyco_hydro_13_N"/>
</dbReference>
<proteinExistence type="inferred from homology"/>
<dbReference type="CDD" id="cd02856">
    <property type="entry name" value="E_set_GDE_Isoamylase_N"/>
    <property type="match status" value="1"/>
</dbReference>
<dbReference type="InterPro" id="IPR017853">
    <property type="entry name" value="GH"/>
</dbReference>
<dbReference type="AlphaFoldDB" id="A0A5K7XJC0"/>
<dbReference type="Pfam" id="PF00128">
    <property type="entry name" value="Alpha-amylase"/>
    <property type="match status" value="1"/>
</dbReference>
<dbReference type="InterPro" id="IPR006047">
    <property type="entry name" value="GH13_cat_dom"/>
</dbReference>
<evidence type="ECO:0000256" key="4">
    <source>
        <dbReference type="SAM" id="MobiDB-lite"/>
    </source>
</evidence>
<evidence type="ECO:0000259" key="5">
    <source>
        <dbReference type="SMART" id="SM00642"/>
    </source>
</evidence>
<keyword evidence="3 6" id="KW-0326">Glycosidase</keyword>
<dbReference type="Gene3D" id="2.60.40.1180">
    <property type="entry name" value="Golgi alpha-mannosidase II"/>
    <property type="match status" value="1"/>
</dbReference>
<dbReference type="Pfam" id="PF02922">
    <property type="entry name" value="CBM_48"/>
    <property type="match status" value="1"/>
</dbReference>
<dbReference type="InterPro" id="IPR044505">
    <property type="entry name" value="GlgX_Isoamylase_N_E_set"/>
</dbReference>
<comment type="similarity">
    <text evidence="1">Belongs to the glycosyl hydrolase 13 family.</text>
</comment>
<dbReference type="InterPro" id="IPR014756">
    <property type="entry name" value="Ig_E-set"/>
</dbReference>
<dbReference type="RefSeq" id="WP_152101636.1">
    <property type="nucleotide sequence ID" value="NZ_AP021861.1"/>
</dbReference>
<evidence type="ECO:0000256" key="2">
    <source>
        <dbReference type="ARBA" id="ARBA00022801"/>
    </source>
</evidence>
<accession>A0A5K7XJC0</accession>
<evidence type="ECO:0000313" key="6">
    <source>
        <dbReference type="EMBL" id="BBO36475.1"/>
    </source>
</evidence>
<protein>
    <submittedName>
        <fullName evidence="6">Limit dextrin alpha-1,6-maltotetraose-hydrolase</fullName>
        <ecNumber evidence="6">3.2.1.196</ecNumber>
    </submittedName>
</protein>
<dbReference type="Proteomes" id="UP000326837">
    <property type="component" value="Chromosome"/>
</dbReference>
<dbReference type="SUPFAM" id="SSF81296">
    <property type="entry name" value="E set domains"/>
    <property type="match status" value="1"/>
</dbReference>
<sequence length="724" mass="81555">MRIWPGRPYPLGATWNGKGVNFALYSENATKVELCLYNSPDDDKEAERITLVEHTDMVWHCYLPDIRPGQVYGYRVHGPYEPENGHRFNPNKLLLDPYAKALARTINPTDAISGYILNSKEGDLSFSDLDSGADGPLGCVVDEAFSWGDDRPPNTPSHKTLIYEMHVKGFTKLNEEIPEDLRGTYAGVGSEPAIRFLKELGVTAVEFLPIHAKGDDRPLVERGLINYWGYNTLSFFAPEPTYAAADRPADVLMEFKSMVANLHDAGIEVILDVVYNHTSEGNQMGPTYCFRGIDNASYYRLAPDARYYMDYTGCGNTLSMQNPRVLQLIMDSLRYWVLEMHVDGFRFDLASTLARELHEVNKLGAFFDIIHQDPVLSQVKLIAEPWDLGDGGYQVGNFPILWSEWNGKYRDCVRRFWKGDGGVASEFATRISGSSDLYEWGGRRPHASINFITVHDGFSLNDLVSYDGKHNEANGENNRDGADGNDSWNCGAEGPTDDPKINELRERKKRSMLATLILSQGIPLLLAGDERSHTQQGNNNTYCQDNELTWLSWKLDDRQKKLLEFTKKVIAIWQAQPSFHRRRFFHGKSIRGNEAPEIVWLDPTGKEMSEEAWHTPHMRCLGVHFNGGLVDNDEYGEPIIGDHVVILFNADHATEIPFALPELEGDVEWECLFDTAIEEPKEPPKTATEGKVDAKSIATARAYKLRPCSMAVFTAPAKERAETT</sequence>
<dbReference type="InterPro" id="IPR011837">
    <property type="entry name" value="Glycogen_debranch_GlgX"/>
</dbReference>
<dbReference type="SUPFAM" id="SSF51445">
    <property type="entry name" value="(Trans)glycosidases"/>
    <property type="match status" value="1"/>
</dbReference>
<dbReference type="InterPro" id="IPR013783">
    <property type="entry name" value="Ig-like_fold"/>
</dbReference>
<gene>
    <name evidence="6" type="ORF">PLANPX_6087</name>
</gene>
<feature type="domain" description="Glycosyl hydrolase family 13 catalytic" evidence="5">
    <location>
        <begin position="164"/>
        <end position="573"/>
    </location>
</feature>
<dbReference type="GO" id="GO:0120549">
    <property type="term" value="F:limit dextrin alpha-1,6-maltotetraose-hydrolase activity"/>
    <property type="evidence" value="ECO:0007669"/>
    <property type="project" value="UniProtKB-EC"/>
</dbReference>
<name>A0A5K7XJC0_9BACT</name>
<reference evidence="7" key="1">
    <citation type="submission" date="2019-10" db="EMBL/GenBank/DDBJ databases">
        <title>Lacipirellula parvula gen. nov., sp. nov., representing a lineage of planctomycetes widespread in freshwater anoxic habitats, and description of the family Lacipirellulaceae.</title>
        <authorList>
            <person name="Dedysh S.N."/>
            <person name="Kulichevskaya I.S."/>
            <person name="Beletsky A.V."/>
            <person name="Rakitin A.L."/>
            <person name="Mardanov A.V."/>
            <person name="Ivanova A.A."/>
            <person name="Saltykova V.X."/>
            <person name="Rijpstra W.I.C."/>
            <person name="Sinninghe Damste J.S."/>
            <person name="Ravin N.V."/>
        </authorList>
    </citation>
    <scope>NUCLEOTIDE SEQUENCE [LARGE SCALE GENOMIC DNA]</scope>
    <source>
        <strain evidence="7">PX69</strain>
    </source>
</reference>
<organism evidence="6 7">
    <name type="scientific">Lacipirellula parvula</name>
    <dbReference type="NCBI Taxonomy" id="2650471"/>
    <lineage>
        <taxon>Bacteria</taxon>
        <taxon>Pseudomonadati</taxon>
        <taxon>Planctomycetota</taxon>
        <taxon>Planctomycetia</taxon>
        <taxon>Pirellulales</taxon>
        <taxon>Lacipirellulaceae</taxon>
        <taxon>Lacipirellula</taxon>
    </lineage>
</organism>
<evidence type="ECO:0000256" key="1">
    <source>
        <dbReference type="ARBA" id="ARBA00008061"/>
    </source>
</evidence>
<dbReference type="GO" id="GO:0004135">
    <property type="term" value="F:amylo-alpha-1,6-glucosidase activity"/>
    <property type="evidence" value="ECO:0007669"/>
    <property type="project" value="InterPro"/>
</dbReference>
<feature type="compositionally biased region" description="Basic and acidic residues" evidence="4">
    <location>
        <begin position="471"/>
        <end position="482"/>
    </location>
</feature>
<dbReference type="InterPro" id="IPR013780">
    <property type="entry name" value="Glyco_hydro_b"/>
</dbReference>
<dbReference type="Gene3D" id="2.60.40.10">
    <property type="entry name" value="Immunoglobulins"/>
    <property type="match status" value="1"/>
</dbReference>
<dbReference type="EMBL" id="AP021861">
    <property type="protein sequence ID" value="BBO36475.1"/>
    <property type="molecule type" value="Genomic_DNA"/>
</dbReference>
<dbReference type="CDD" id="cd11326">
    <property type="entry name" value="AmyAc_Glg_debranch"/>
    <property type="match status" value="1"/>
</dbReference>
<feature type="region of interest" description="Disordered" evidence="4">
    <location>
        <begin position="471"/>
        <end position="498"/>
    </location>
</feature>
<dbReference type="Gene3D" id="3.20.20.80">
    <property type="entry name" value="Glycosidases"/>
    <property type="match status" value="1"/>
</dbReference>
<dbReference type="GO" id="GO:0005980">
    <property type="term" value="P:glycogen catabolic process"/>
    <property type="evidence" value="ECO:0007669"/>
    <property type="project" value="InterPro"/>
</dbReference>
<dbReference type="PANTHER" id="PTHR43002">
    <property type="entry name" value="GLYCOGEN DEBRANCHING ENZYME"/>
    <property type="match status" value="1"/>
</dbReference>
<dbReference type="EC" id="3.2.1.196" evidence="6"/>
<keyword evidence="7" id="KW-1185">Reference proteome</keyword>
<dbReference type="KEGG" id="lpav:PLANPX_6087"/>
<dbReference type="SMART" id="SM00642">
    <property type="entry name" value="Aamy"/>
    <property type="match status" value="1"/>
</dbReference>
<keyword evidence="2 6" id="KW-0378">Hydrolase</keyword>
<dbReference type="NCBIfam" id="TIGR02100">
    <property type="entry name" value="glgX_debranch"/>
    <property type="match status" value="1"/>
</dbReference>